<feature type="domain" description="NAD-dependent epimerase/dehydratase" evidence="1">
    <location>
        <begin position="8"/>
        <end position="60"/>
    </location>
</feature>
<protein>
    <submittedName>
        <fullName evidence="2">UDP-glucose 4-epimerase</fullName>
    </submittedName>
</protein>
<dbReference type="InterPro" id="IPR036291">
    <property type="entry name" value="NAD(P)-bd_dom_sf"/>
</dbReference>
<name>A0AA35SKK0_GEOBA</name>
<dbReference type="EMBL" id="CASHTH010002521">
    <property type="protein sequence ID" value="CAI8031144.1"/>
    <property type="molecule type" value="Genomic_DNA"/>
</dbReference>
<proteinExistence type="predicted"/>
<evidence type="ECO:0000313" key="3">
    <source>
        <dbReference type="Proteomes" id="UP001174909"/>
    </source>
</evidence>
<dbReference type="PANTHER" id="PTHR43245">
    <property type="entry name" value="BIFUNCTIONAL POLYMYXIN RESISTANCE PROTEIN ARNA"/>
    <property type="match status" value="1"/>
</dbReference>
<accession>A0AA35SKK0</accession>
<reference evidence="2" key="1">
    <citation type="submission" date="2023-03" db="EMBL/GenBank/DDBJ databases">
        <authorList>
            <person name="Steffen K."/>
            <person name="Cardenas P."/>
        </authorList>
    </citation>
    <scope>NUCLEOTIDE SEQUENCE</scope>
</reference>
<feature type="domain" description="NAD-dependent epimerase/dehydratase" evidence="1">
    <location>
        <begin position="67"/>
        <end position="215"/>
    </location>
</feature>
<dbReference type="InterPro" id="IPR001509">
    <property type="entry name" value="Epimerase_deHydtase"/>
</dbReference>
<evidence type="ECO:0000259" key="1">
    <source>
        <dbReference type="Pfam" id="PF01370"/>
    </source>
</evidence>
<dbReference type="Proteomes" id="UP001174909">
    <property type="component" value="Unassembled WGS sequence"/>
</dbReference>
<dbReference type="PANTHER" id="PTHR43245:SF13">
    <property type="entry name" value="UDP-D-APIOSE_UDP-D-XYLOSE SYNTHASE 2"/>
    <property type="match status" value="1"/>
</dbReference>
<gene>
    <name evidence="2" type="ORF">GBAR_LOCUS17663</name>
</gene>
<dbReference type="InterPro" id="IPR050177">
    <property type="entry name" value="Lipid_A_modif_metabolic_enz"/>
</dbReference>
<organism evidence="2 3">
    <name type="scientific">Geodia barretti</name>
    <name type="common">Barrett's horny sponge</name>
    <dbReference type="NCBI Taxonomy" id="519541"/>
    <lineage>
        <taxon>Eukaryota</taxon>
        <taxon>Metazoa</taxon>
        <taxon>Porifera</taxon>
        <taxon>Demospongiae</taxon>
        <taxon>Heteroscleromorpha</taxon>
        <taxon>Tetractinellida</taxon>
        <taxon>Astrophorina</taxon>
        <taxon>Geodiidae</taxon>
        <taxon>Geodia</taxon>
    </lineage>
</organism>
<evidence type="ECO:0000313" key="2">
    <source>
        <dbReference type="EMBL" id="CAI8031144.1"/>
    </source>
</evidence>
<keyword evidence="3" id="KW-1185">Reference proteome</keyword>
<dbReference type="Pfam" id="PF01370">
    <property type="entry name" value="Epimerase"/>
    <property type="match status" value="2"/>
</dbReference>
<dbReference type="Gene3D" id="3.40.50.720">
    <property type="entry name" value="NAD(P)-binding Rossmann-like Domain"/>
    <property type="match status" value="1"/>
</dbReference>
<dbReference type="SUPFAM" id="SSF51735">
    <property type="entry name" value="NAD(P)-binding Rossmann-fold domains"/>
    <property type="match status" value="1"/>
</dbReference>
<comment type="caution">
    <text evidence="2">The sequence shown here is derived from an EMBL/GenBank/DDBJ whole genome shotgun (WGS) entry which is preliminary data.</text>
</comment>
<sequence>MAYRRSAMVTGGAGFIGSHLVDRLVEENYRVIIVDDLSTGKLKNLNHDATFHHMSITQPTFPDDPILDNEVNVQGTLRLLEASRRAGVEKIIYSSTGGALYGEPEVVPCPDDAPVLPISPYGMSKYIGEQYLDFYSRQYRLNYTTLRYGNVYGPRQDPFGEAGVIAIFISAILSGKRPRIFGDGNQTRDFVCVDDIVEANIAAIHRGHRRSLNVATGELTSVNRLYEMLKEIVGFRWDAEHGPARAGDVYRISLDCSRAEEELGWVPKTSLAEGLARTVAYLREAAQAEGVLPG</sequence>
<dbReference type="AlphaFoldDB" id="A0AA35SKK0"/>